<dbReference type="Pfam" id="PF00072">
    <property type="entry name" value="Response_reg"/>
    <property type="match status" value="1"/>
</dbReference>
<keyword evidence="3" id="KW-0238">DNA-binding</keyword>
<keyword evidence="4" id="KW-0804">Transcription</keyword>
<dbReference type="AlphaFoldDB" id="A0A9D1F763"/>
<dbReference type="SUPFAM" id="SSF52172">
    <property type="entry name" value="CheY-like"/>
    <property type="match status" value="1"/>
</dbReference>
<feature type="modified residue" description="4-aspartylphosphate" evidence="6">
    <location>
        <position position="54"/>
    </location>
</feature>
<dbReference type="CDD" id="cd17536">
    <property type="entry name" value="REC_YesN-like"/>
    <property type="match status" value="1"/>
</dbReference>
<dbReference type="InterPro" id="IPR009057">
    <property type="entry name" value="Homeodomain-like_sf"/>
</dbReference>
<evidence type="ECO:0000256" key="6">
    <source>
        <dbReference type="PROSITE-ProRule" id="PRU00169"/>
    </source>
</evidence>
<name>A0A9D1F763_9FIRM</name>
<evidence type="ECO:0000256" key="4">
    <source>
        <dbReference type="ARBA" id="ARBA00023163"/>
    </source>
</evidence>
<sequence length="527" mass="61211">MKILLVDDNTYILQGLQAGIDYVALGITSVLTARNLSGAAALLEQENIPLVLTDIEMPGGTGLQLLEWINSHCPETVTLFCTSFADFDYAQKAVELHSFGYYLKPVRYSELQKLLEKAVDEVRKRQSAREQKQYSAYWLDNLSVQKTHFWQDALLNIDSYDEDELEVLAQTRHLSYSKDQRFTLGLLKFEKTQSRMDGFSGKLERFVMHNVMDELLTDTGIGIETMMKCKKDTWLLILSHSLDISAAQMHGFLNKIIQEIDQVLQCPVNIYYTYMTEFSEIRSRYFDIEKVYQDDVYEHSEVIDIDAWQSPLYDSQMPQTSYWEALFRQKEIQRLVDEVRKYLESLAAVRQLNRQMLRKIRITTMQMIYTVLWERQVDAGRLFQEPEYDRLLENSQISVEHMLNYMSYVFYRAAEHVEDTAKTENAVEIVKNYIDQHFCEAITLEDLGRLVYLSSGYLAKSFKKATGISLGSYIIDCRITYAKELLMSGDYSVSQAASLSGYDNFTYFSRVFKAKTGMSPKEYKNSF</sequence>
<dbReference type="Gene3D" id="3.40.50.2300">
    <property type="match status" value="1"/>
</dbReference>
<dbReference type="SMART" id="SM00342">
    <property type="entry name" value="HTH_ARAC"/>
    <property type="match status" value="1"/>
</dbReference>
<reference evidence="9" key="1">
    <citation type="submission" date="2020-10" db="EMBL/GenBank/DDBJ databases">
        <authorList>
            <person name="Gilroy R."/>
        </authorList>
    </citation>
    <scope>NUCLEOTIDE SEQUENCE</scope>
    <source>
        <strain evidence="9">CHK178-757</strain>
    </source>
</reference>
<evidence type="ECO:0000313" key="9">
    <source>
        <dbReference type="EMBL" id="HIS48471.1"/>
    </source>
</evidence>
<dbReference type="InterPro" id="IPR001789">
    <property type="entry name" value="Sig_transdc_resp-reg_receiver"/>
</dbReference>
<comment type="function">
    <text evidence="5">May play the central regulatory role in sporulation. It may be an element of the effector pathway responsible for the activation of sporulation genes in response to nutritional stress. Spo0A may act in concert with spo0H (a sigma factor) to control the expression of some genes that are critical to the sporulation process.</text>
</comment>
<evidence type="ECO:0000259" key="7">
    <source>
        <dbReference type="PROSITE" id="PS01124"/>
    </source>
</evidence>
<dbReference type="PROSITE" id="PS00041">
    <property type="entry name" value="HTH_ARAC_FAMILY_1"/>
    <property type="match status" value="1"/>
</dbReference>
<feature type="domain" description="Response regulatory" evidence="8">
    <location>
        <begin position="2"/>
        <end position="119"/>
    </location>
</feature>
<comment type="caution">
    <text evidence="9">The sequence shown here is derived from an EMBL/GenBank/DDBJ whole genome shotgun (WGS) entry which is preliminary data.</text>
</comment>
<dbReference type="GO" id="GO:0000160">
    <property type="term" value="P:phosphorelay signal transduction system"/>
    <property type="evidence" value="ECO:0007669"/>
    <property type="project" value="InterPro"/>
</dbReference>
<evidence type="ECO:0000259" key="8">
    <source>
        <dbReference type="PROSITE" id="PS50110"/>
    </source>
</evidence>
<dbReference type="PROSITE" id="PS50110">
    <property type="entry name" value="RESPONSE_REGULATORY"/>
    <property type="match status" value="1"/>
</dbReference>
<evidence type="ECO:0000256" key="3">
    <source>
        <dbReference type="ARBA" id="ARBA00023125"/>
    </source>
</evidence>
<keyword evidence="2" id="KW-0805">Transcription regulation</keyword>
<dbReference type="InterPro" id="IPR011006">
    <property type="entry name" value="CheY-like_superfamily"/>
</dbReference>
<dbReference type="GO" id="GO:0003700">
    <property type="term" value="F:DNA-binding transcription factor activity"/>
    <property type="evidence" value="ECO:0007669"/>
    <property type="project" value="InterPro"/>
</dbReference>
<protein>
    <recommendedName>
        <fullName evidence="1">Stage 0 sporulation protein A homolog</fullName>
    </recommendedName>
</protein>
<dbReference type="SUPFAM" id="SSF46689">
    <property type="entry name" value="Homeodomain-like"/>
    <property type="match status" value="2"/>
</dbReference>
<dbReference type="Pfam" id="PF12833">
    <property type="entry name" value="HTH_18"/>
    <property type="match status" value="1"/>
</dbReference>
<feature type="domain" description="HTH araC/xylS-type" evidence="7">
    <location>
        <begin position="428"/>
        <end position="526"/>
    </location>
</feature>
<dbReference type="InterPro" id="IPR018062">
    <property type="entry name" value="HTH_AraC-typ_CS"/>
</dbReference>
<reference evidence="9" key="2">
    <citation type="journal article" date="2021" name="PeerJ">
        <title>Extensive microbial diversity within the chicken gut microbiome revealed by metagenomics and culture.</title>
        <authorList>
            <person name="Gilroy R."/>
            <person name="Ravi A."/>
            <person name="Getino M."/>
            <person name="Pursley I."/>
            <person name="Horton D.L."/>
            <person name="Alikhan N.F."/>
            <person name="Baker D."/>
            <person name="Gharbi K."/>
            <person name="Hall N."/>
            <person name="Watson M."/>
            <person name="Adriaenssens E.M."/>
            <person name="Foster-Nyarko E."/>
            <person name="Jarju S."/>
            <person name="Secka A."/>
            <person name="Antonio M."/>
            <person name="Oren A."/>
            <person name="Chaudhuri R.R."/>
            <person name="La Ragione R."/>
            <person name="Hildebrand F."/>
            <person name="Pallen M.J."/>
        </authorList>
    </citation>
    <scope>NUCLEOTIDE SEQUENCE</scope>
    <source>
        <strain evidence="9">CHK178-757</strain>
    </source>
</reference>
<dbReference type="EMBL" id="DVIT01000056">
    <property type="protein sequence ID" value="HIS48471.1"/>
    <property type="molecule type" value="Genomic_DNA"/>
</dbReference>
<accession>A0A9D1F763</accession>
<dbReference type="InterPro" id="IPR018060">
    <property type="entry name" value="HTH_AraC"/>
</dbReference>
<dbReference type="Proteomes" id="UP000823927">
    <property type="component" value="Unassembled WGS sequence"/>
</dbReference>
<gene>
    <name evidence="9" type="ORF">IAB46_13140</name>
</gene>
<dbReference type="Gene3D" id="1.10.10.60">
    <property type="entry name" value="Homeodomain-like"/>
    <property type="match status" value="2"/>
</dbReference>
<evidence type="ECO:0000313" key="10">
    <source>
        <dbReference type="Proteomes" id="UP000823927"/>
    </source>
</evidence>
<dbReference type="PANTHER" id="PTHR43280">
    <property type="entry name" value="ARAC-FAMILY TRANSCRIPTIONAL REGULATOR"/>
    <property type="match status" value="1"/>
</dbReference>
<organism evidence="9 10">
    <name type="scientific">Candidatus Scybalocola faecigallinarum</name>
    <dbReference type="NCBI Taxonomy" id="2840941"/>
    <lineage>
        <taxon>Bacteria</taxon>
        <taxon>Bacillati</taxon>
        <taxon>Bacillota</taxon>
        <taxon>Clostridia</taxon>
        <taxon>Lachnospirales</taxon>
        <taxon>Lachnospiraceae</taxon>
        <taxon>Lachnospiraceae incertae sedis</taxon>
        <taxon>Candidatus Scybalocola (ex Gilroy et al. 2021)</taxon>
    </lineage>
</organism>
<dbReference type="SMART" id="SM00448">
    <property type="entry name" value="REC"/>
    <property type="match status" value="1"/>
</dbReference>
<dbReference type="PROSITE" id="PS01124">
    <property type="entry name" value="HTH_ARAC_FAMILY_2"/>
    <property type="match status" value="1"/>
</dbReference>
<evidence type="ECO:0000256" key="2">
    <source>
        <dbReference type="ARBA" id="ARBA00023015"/>
    </source>
</evidence>
<evidence type="ECO:0000256" key="5">
    <source>
        <dbReference type="ARBA" id="ARBA00024867"/>
    </source>
</evidence>
<dbReference type="PANTHER" id="PTHR43280:SF34">
    <property type="entry name" value="ARAC-FAMILY TRANSCRIPTIONAL REGULATOR"/>
    <property type="match status" value="1"/>
</dbReference>
<proteinExistence type="predicted"/>
<keyword evidence="6" id="KW-0597">Phosphoprotein</keyword>
<evidence type="ECO:0000256" key="1">
    <source>
        <dbReference type="ARBA" id="ARBA00018672"/>
    </source>
</evidence>
<dbReference type="GO" id="GO:0043565">
    <property type="term" value="F:sequence-specific DNA binding"/>
    <property type="evidence" value="ECO:0007669"/>
    <property type="project" value="InterPro"/>
</dbReference>